<reference evidence="8 9" key="1">
    <citation type="journal article" date="2011" name="Proc. Natl. Acad. Sci. U.S.A.">
        <title>Genome and transcriptome analyses of the mountain pine beetle-fungal symbiont Grosmannia clavigera, a lodgepole pine pathogen.</title>
        <authorList>
            <person name="DiGuistini S."/>
            <person name="Wang Y."/>
            <person name="Liao N.Y."/>
            <person name="Taylor G."/>
            <person name="Tanguay P."/>
            <person name="Feau N."/>
            <person name="Henrissat B."/>
            <person name="Chan S.K."/>
            <person name="Hesse-Orce U."/>
            <person name="Alamouti S.M."/>
            <person name="Tsui C.K.M."/>
            <person name="Docking R.T."/>
            <person name="Levasseur A."/>
            <person name="Haridas S."/>
            <person name="Robertson G."/>
            <person name="Birol I."/>
            <person name="Holt R.A."/>
            <person name="Marra M.A."/>
            <person name="Hamelin R.C."/>
            <person name="Hirst M."/>
            <person name="Jones S.J.M."/>
            <person name="Bohlmann J."/>
            <person name="Breuil C."/>
        </authorList>
    </citation>
    <scope>NUCLEOTIDE SEQUENCE [LARGE SCALE GENOMIC DNA]</scope>
    <source>
        <strain evidence="9">kw1407 / UAMH 11150</strain>
    </source>
</reference>
<feature type="transmembrane region" description="Helical" evidence="7">
    <location>
        <begin position="198"/>
        <end position="221"/>
    </location>
</feature>
<dbReference type="GO" id="GO:0016020">
    <property type="term" value="C:membrane"/>
    <property type="evidence" value="ECO:0007669"/>
    <property type="project" value="UniProtKB-SubCell"/>
</dbReference>
<dbReference type="PANTHER" id="PTHR42038">
    <property type="match status" value="1"/>
</dbReference>
<evidence type="ECO:0000256" key="5">
    <source>
        <dbReference type="ARBA" id="ARBA00022989"/>
    </source>
</evidence>
<dbReference type="PANTHER" id="PTHR42038:SF2">
    <property type="entry name" value="TERPENE CYCLASE AUSL"/>
    <property type="match status" value="1"/>
</dbReference>
<keyword evidence="5 7" id="KW-1133">Transmembrane helix</keyword>
<gene>
    <name evidence="8" type="ORF">CMQ_4451</name>
</gene>
<dbReference type="HOGENOM" id="CLU_087059_0_0_1"/>
<feature type="transmembrane region" description="Helical" evidence="7">
    <location>
        <begin position="165"/>
        <end position="186"/>
    </location>
</feature>
<dbReference type="Proteomes" id="UP000007796">
    <property type="component" value="Unassembled WGS sequence"/>
</dbReference>
<dbReference type="AlphaFoldDB" id="F0XV52"/>
<evidence type="ECO:0000256" key="6">
    <source>
        <dbReference type="ARBA" id="ARBA00023136"/>
    </source>
</evidence>
<feature type="transmembrane region" description="Helical" evidence="7">
    <location>
        <begin position="81"/>
        <end position="99"/>
    </location>
</feature>
<dbReference type="InterPro" id="IPR039020">
    <property type="entry name" value="PaxB-like"/>
</dbReference>
<dbReference type="OrthoDB" id="5294024at2759"/>
<accession>F0XV52</accession>
<feature type="transmembrane region" description="Helical" evidence="7">
    <location>
        <begin position="46"/>
        <end position="69"/>
    </location>
</feature>
<feature type="transmembrane region" description="Helical" evidence="7">
    <location>
        <begin position="227"/>
        <end position="250"/>
    </location>
</feature>
<comment type="pathway">
    <text evidence="2">Secondary metabolite biosynthesis.</text>
</comment>
<keyword evidence="4 7" id="KW-0812">Transmembrane</keyword>
<feature type="transmembrane region" description="Helical" evidence="7">
    <location>
        <begin position="119"/>
        <end position="139"/>
    </location>
</feature>
<name>F0XV52_GROCL</name>
<dbReference type="GeneID" id="25977664"/>
<evidence type="ECO:0000313" key="8">
    <source>
        <dbReference type="EMBL" id="EFW98599.1"/>
    </source>
</evidence>
<organism evidence="9">
    <name type="scientific">Grosmannia clavigera (strain kw1407 / UAMH 11150)</name>
    <name type="common">Blue stain fungus</name>
    <name type="synonym">Graphiocladiella clavigera</name>
    <dbReference type="NCBI Taxonomy" id="655863"/>
    <lineage>
        <taxon>Eukaryota</taxon>
        <taxon>Fungi</taxon>
        <taxon>Dikarya</taxon>
        <taxon>Ascomycota</taxon>
        <taxon>Pezizomycotina</taxon>
        <taxon>Sordariomycetes</taxon>
        <taxon>Sordariomycetidae</taxon>
        <taxon>Ophiostomatales</taxon>
        <taxon>Ophiostomataceae</taxon>
        <taxon>Leptographium</taxon>
    </lineage>
</organism>
<dbReference type="InParanoid" id="F0XV52"/>
<evidence type="ECO:0000256" key="2">
    <source>
        <dbReference type="ARBA" id="ARBA00005179"/>
    </source>
</evidence>
<proteinExistence type="inferred from homology"/>
<keyword evidence="9" id="KW-1185">Reference proteome</keyword>
<evidence type="ECO:0000256" key="1">
    <source>
        <dbReference type="ARBA" id="ARBA00004141"/>
    </source>
</evidence>
<evidence type="ECO:0000256" key="4">
    <source>
        <dbReference type="ARBA" id="ARBA00022692"/>
    </source>
</evidence>
<dbReference type="EMBL" id="GL630006">
    <property type="protein sequence ID" value="EFW98599.1"/>
    <property type="molecule type" value="Genomic_DNA"/>
</dbReference>
<evidence type="ECO:0000256" key="3">
    <source>
        <dbReference type="ARBA" id="ARBA00006757"/>
    </source>
</evidence>
<comment type="subcellular location">
    <subcellularLocation>
        <location evidence="1">Membrane</location>
        <topology evidence="1">Multi-pass membrane protein</topology>
    </subcellularLocation>
</comment>
<evidence type="ECO:0000313" key="9">
    <source>
        <dbReference type="Proteomes" id="UP000007796"/>
    </source>
</evidence>
<evidence type="ECO:0008006" key="10">
    <source>
        <dbReference type="Google" id="ProtNLM"/>
    </source>
</evidence>
<comment type="similarity">
    <text evidence="3">Belongs to the paxB family.</text>
</comment>
<keyword evidence="6 7" id="KW-0472">Membrane</keyword>
<protein>
    <recommendedName>
        <fullName evidence="10">Integral membrane protein</fullName>
    </recommendedName>
</protein>
<sequence length="281" mass="31302">MGSNDIPPSHIPLWIVPTSTALLGVGVVCWCVAYKLMTLETLRTHVYSMPVVALVVNVAWEAVYCFLAVSDASWLEATGIFVWLLYDINLVQATVLYSGETQDRFSLSPRLLHRLLRTFVAKTILVAVVCHWVIASWWLSKAGRGCGDKSGKIWQGLDGYDTTELAFWTASVCQLVTSVSSLSMLWRRQDARGASMPALIWRTAGSVAGLGLANGILWWYWPEAHCYFSQLPAILLNGTALVCDITYGYVLSRYRSVEGRQWPDKRKQGDAFVPTATERTC</sequence>
<dbReference type="GO" id="GO:0016829">
    <property type="term" value="F:lyase activity"/>
    <property type="evidence" value="ECO:0007669"/>
    <property type="project" value="InterPro"/>
</dbReference>
<feature type="transmembrane region" description="Helical" evidence="7">
    <location>
        <begin position="12"/>
        <end position="34"/>
    </location>
</feature>
<evidence type="ECO:0000256" key="7">
    <source>
        <dbReference type="SAM" id="Phobius"/>
    </source>
</evidence>
<dbReference type="RefSeq" id="XP_014168082.1">
    <property type="nucleotide sequence ID" value="XM_014312607.1"/>
</dbReference>
<dbReference type="Pfam" id="PF25129">
    <property type="entry name" value="Pyr4-TMTC"/>
    <property type="match status" value="1"/>
</dbReference>
<dbReference type="eggNOG" id="ENOG502RZ5S">
    <property type="taxonomic scope" value="Eukaryota"/>
</dbReference>